<dbReference type="GO" id="GO:0015679">
    <property type="term" value="P:plasma membrane copper ion transport"/>
    <property type="evidence" value="ECO:0007669"/>
    <property type="project" value="TreeGrafter"/>
</dbReference>
<dbReference type="Gene3D" id="2.40.30.170">
    <property type="match status" value="1"/>
</dbReference>
<dbReference type="EMBL" id="OMOD01000124">
    <property type="protein sequence ID" value="SPF40625.1"/>
    <property type="molecule type" value="Genomic_DNA"/>
</dbReference>
<dbReference type="GO" id="GO:0030313">
    <property type="term" value="C:cell envelope"/>
    <property type="evidence" value="ECO:0007669"/>
    <property type="project" value="TreeGrafter"/>
</dbReference>
<dbReference type="Gene3D" id="1.10.287.470">
    <property type="entry name" value="Helix hairpin bin"/>
    <property type="match status" value="1"/>
</dbReference>
<dbReference type="NCBIfam" id="TIGR01730">
    <property type="entry name" value="RND_mfp"/>
    <property type="match status" value="1"/>
</dbReference>
<evidence type="ECO:0000256" key="3">
    <source>
        <dbReference type="SAM" id="SignalP"/>
    </source>
</evidence>
<dbReference type="OrthoDB" id="9806939at2"/>
<evidence type="ECO:0000313" key="7">
    <source>
        <dbReference type="Proteomes" id="UP000238701"/>
    </source>
</evidence>
<feature type="domain" description="CusB-like beta-barrel" evidence="4">
    <location>
        <begin position="232"/>
        <end position="306"/>
    </location>
</feature>
<gene>
    <name evidence="6" type="ORF">SBA1_310035</name>
</gene>
<comment type="similarity">
    <text evidence="1">Belongs to the membrane fusion protein (MFP) (TC 8.A.1) family.</text>
</comment>
<evidence type="ECO:0000256" key="2">
    <source>
        <dbReference type="ARBA" id="ARBA00022448"/>
    </source>
</evidence>
<dbReference type="PROSITE" id="PS51257">
    <property type="entry name" value="PROKAR_LIPOPROTEIN"/>
    <property type="match status" value="1"/>
</dbReference>
<dbReference type="GO" id="GO:0016020">
    <property type="term" value="C:membrane"/>
    <property type="evidence" value="ECO:0007669"/>
    <property type="project" value="InterPro"/>
</dbReference>
<evidence type="ECO:0000313" key="6">
    <source>
        <dbReference type="EMBL" id="SPF40625.1"/>
    </source>
</evidence>
<dbReference type="SUPFAM" id="SSF111369">
    <property type="entry name" value="HlyD-like secretion proteins"/>
    <property type="match status" value="1"/>
</dbReference>
<dbReference type="InterPro" id="IPR006143">
    <property type="entry name" value="RND_pump_MFP"/>
</dbReference>
<dbReference type="Proteomes" id="UP000238701">
    <property type="component" value="Unassembled WGS sequence"/>
</dbReference>
<proteinExistence type="inferred from homology"/>
<dbReference type="AlphaFoldDB" id="A0A2U3KLX6"/>
<dbReference type="Pfam" id="PF25954">
    <property type="entry name" value="Beta-barrel_RND_2"/>
    <property type="match status" value="1"/>
</dbReference>
<dbReference type="Pfam" id="PF25973">
    <property type="entry name" value="BSH_CzcB"/>
    <property type="match status" value="1"/>
</dbReference>
<dbReference type="InterPro" id="IPR051909">
    <property type="entry name" value="MFP_Cation_Efflux"/>
</dbReference>
<feature type="chain" id="PRO_5015527076" evidence="3">
    <location>
        <begin position="30"/>
        <end position="379"/>
    </location>
</feature>
<keyword evidence="2" id="KW-0813">Transport</keyword>
<dbReference type="FunFam" id="2.40.30.170:FF:000010">
    <property type="entry name" value="Efflux RND transporter periplasmic adaptor subunit"/>
    <property type="match status" value="1"/>
</dbReference>
<evidence type="ECO:0000256" key="1">
    <source>
        <dbReference type="ARBA" id="ARBA00009477"/>
    </source>
</evidence>
<feature type="domain" description="CzcB-like barrel-sandwich hybrid" evidence="5">
    <location>
        <begin position="86"/>
        <end position="216"/>
    </location>
</feature>
<dbReference type="GO" id="GO:0022857">
    <property type="term" value="F:transmembrane transporter activity"/>
    <property type="evidence" value="ECO:0007669"/>
    <property type="project" value="InterPro"/>
</dbReference>
<dbReference type="Gene3D" id="2.40.50.100">
    <property type="match status" value="1"/>
</dbReference>
<dbReference type="InterPro" id="IPR058792">
    <property type="entry name" value="Beta-barrel_RND_2"/>
</dbReference>
<dbReference type="GO" id="GO:0060003">
    <property type="term" value="P:copper ion export"/>
    <property type="evidence" value="ECO:0007669"/>
    <property type="project" value="TreeGrafter"/>
</dbReference>
<sequence length="379" mass="41032">MRAHFFKRIFPLALGLPLSFLLVGCSGKANPGAEAPPKAVVEPELDANNFTVDHPEQFPLVAAVEHKAVPALNVTGVVQPDIARAVPVISLASGRVVEIKARLGDTVEKGQVLLRVRSGDVSSAYDTYLKAENDERLARIQLERAQTLYEKGAIAKSALEQAEDTEGDAKADLTAATEQLRLLGIDKDHPSGIVDITAPISGVITDQQVTNAAGVQGLSGPNPFTISDLSYVWIICDVYENDLDAVRVGQYADIHLNAYPNEVLKGRIDNILPILDPNIRTAKVRLEVKNPGMMRIGMFATATFYGKQPETRSAVPATAVLHLHDREWVYTPLGSGHFRRVEVVTGNMLPGKQQEIVSGIKPGDQVVSNALDLQNTVEQ</sequence>
<dbReference type="InterPro" id="IPR058647">
    <property type="entry name" value="BSH_CzcB-like"/>
</dbReference>
<dbReference type="Gene3D" id="2.40.420.20">
    <property type="match status" value="1"/>
</dbReference>
<keyword evidence="3" id="KW-0732">Signal</keyword>
<dbReference type="PANTHER" id="PTHR30097">
    <property type="entry name" value="CATION EFFLUX SYSTEM PROTEIN CUSB"/>
    <property type="match status" value="1"/>
</dbReference>
<protein>
    <submittedName>
        <fullName evidence="6">Efflux transporter, RND family, MFP subunit</fullName>
    </submittedName>
</protein>
<dbReference type="PANTHER" id="PTHR30097:SF4">
    <property type="entry name" value="SLR6042 PROTEIN"/>
    <property type="match status" value="1"/>
</dbReference>
<evidence type="ECO:0000259" key="5">
    <source>
        <dbReference type="Pfam" id="PF25973"/>
    </source>
</evidence>
<accession>A0A2U3KLX6</accession>
<reference evidence="7" key="1">
    <citation type="submission" date="2018-02" db="EMBL/GenBank/DDBJ databases">
        <authorList>
            <person name="Hausmann B."/>
        </authorList>
    </citation>
    <scope>NUCLEOTIDE SEQUENCE [LARGE SCALE GENOMIC DNA]</scope>
    <source>
        <strain evidence="7">Peat soil MAG SbA1</strain>
    </source>
</reference>
<organism evidence="6 7">
    <name type="scientific">Candidatus Sulfotelmatobacter kueseliae</name>
    <dbReference type="NCBI Taxonomy" id="2042962"/>
    <lineage>
        <taxon>Bacteria</taxon>
        <taxon>Pseudomonadati</taxon>
        <taxon>Acidobacteriota</taxon>
        <taxon>Terriglobia</taxon>
        <taxon>Terriglobales</taxon>
        <taxon>Candidatus Korobacteraceae</taxon>
        <taxon>Candidatus Sulfotelmatobacter</taxon>
    </lineage>
</organism>
<evidence type="ECO:0000259" key="4">
    <source>
        <dbReference type="Pfam" id="PF25954"/>
    </source>
</evidence>
<feature type="signal peptide" evidence="3">
    <location>
        <begin position="1"/>
        <end position="29"/>
    </location>
</feature>
<name>A0A2U3KLX6_9BACT</name>